<proteinExistence type="predicted"/>
<comment type="caution">
    <text evidence="1">The sequence shown here is derived from an EMBL/GenBank/DDBJ whole genome shotgun (WGS) entry which is preliminary data.</text>
</comment>
<evidence type="ECO:0000313" key="1">
    <source>
        <dbReference type="EMBL" id="MCU6701091.1"/>
    </source>
</evidence>
<protein>
    <submittedName>
        <fullName evidence="1">Uncharacterized protein</fullName>
    </submittedName>
</protein>
<dbReference type="EMBL" id="JAOQJV010000026">
    <property type="protein sequence ID" value="MCU6701091.1"/>
    <property type="molecule type" value="Genomic_DNA"/>
</dbReference>
<reference evidence="1 2" key="1">
    <citation type="journal article" date="2021" name="ISME Commun">
        <title>Automated analysis of genomic sequences facilitates high-throughput and comprehensive description of bacteria.</title>
        <authorList>
            <person name="Hitch T.C.A."/>
        </authorList>
    </citation>
    <scope>NUCLEOTIDE SEQUENCE [LARGE SCALE GENOMIC DNA]</scope>
    <source>
        <strain evidence="1 2">Sanger_02</strain>
    </source>
</reference>
<evidence type="ECO:0000313" key="2">
    <source>
        <dbReference type="Proteomes" id="UP001207605"/>
    </source>
</evidence>
<name>A0ABT2S932_9FIRM</name>
<dbReference type="RefSeq" id="WP_262582367.1">
    <property type="nucleotide sequence ID" value="NZ_JAOQJV010000026.1"/>
</dbReference>
<organism evidence="1 2">
    <name type="scientific">Dorea ammoniilytica</name>
    <dbReference type="NCBI Taxonomy" id="2981788"/>
    <lineage>
        <taxon>Bacteria</taxon>
        <taxon>Bacillati</taxon>
        <taxon>Bacillota</taxon>
        <taxon>Clostridia</taxon>
        <taxon>Lachnospirales</taxon>
        <taxon>Lachnospiraceae</taxon>
        <taxon>Dorea</taxon>
    </lineage>
</organism>
<keyword evidence="2" id="KW-1185">Reference proteome</keyword>
<dbReference type="Proteomes" id="UP001207605">
    <property type="component" value="Unassembled WGS sequence"/>
</dbReference>
<gene>
    <name evidence="1" type="ORF">OCV65_12750</name>
</gene>
<accession>A0ABT2S932</accession>
<sequence length="93" mass="10498">MMDWTTHPGMNNLDPLKREIIRTAAKQVQGKSGNQMATVMMALITSARKHNINFSPEEMSLILEILKDGKSPDEQKQIDNMVSMIINVIKENS</sequence>